<dbReference type="EMBL" id="JAMDNP010000017">
    <property type="protein sequence ID" value="MCY9760789.1"/>
    <property type="molecule type" value="Genomic_DNA"/>
</dbReference>
<proteinExistence type="predicted"/>
<evidence type="ECO:0000313" key="2">
    <source>
        <dbReference type="Proteomes" id="UP001527181"/>
    </source>
</evidence>
<dbReference type="RefSeq" id="WP_040736849.1">
    <property type="nucleotide sequence ID" value="NZ_JAMDNA010000005.1"/>
</dbReference>
<comment type="caution">
    <text evidence="1">The sequence shown here is derived from an EMBL/GenBank/DDBJ whole genome shotgun (WGS) entry which is preliminary data.</text>
</comment>
<organism evidence="1 2">
    <name type="scientific">Paenibacillus alvei</name>
    <name type="common">Bacillus alvei</name>
    <dbReference type="NCBI Taxonomy" id="44250"/>
    <lineage>
        <taxon>Bacteria</taxon>
        <taxon>Bacillati</taxon>
        <taxon>Bacillota</taxon>
        <taxon>Bacilli</taxon>
        <taxon>Bacillales</taxon>
        <taxon>Paenibacillaceae</taxon>
        <taxon>Paenibacillus</taxon>
    </lineage>
</organism>
<name>A0ABT4GVT1_PAEAL</name>
<reference evidence="1 2" key="1">
    <citation type="submission" date="2022-05" db="EMBL/GenBank/DDBJ databases">
        <title>Genome Sequencing of Bee-Associated Microbes.</title>
        <authorList>
            <person name="Dunlap C."/>
        </authorList>
    </citation>
    <scope>NUCLEOTIDE SEQUENCE [LARGE SCALE GENOMIC DNA]</scope>
    <source>
        <strain evidence="1 2">NRRL B-04010</strain>
    </source>
</reference>
<dbReference type="GeneID" id="94490745"/>
<protein>
    <submittedName>
        <fullName evidence="1">Uncharacterized protein</fullName>
    </submittedName>
</protein>
<dbReference type="Proteomes" id="UP001527181">
    <property type="component" value="Unassembled WGS sequence"/>
</dbReference>
<accession>A0ABT4GVT1</accession>
<sequence>MSYLQMLVQNQVIYQAGSAALQMKHNMENCIFDLGKQYTGKRVRKHYMLKSPPHSLEAVDFYFHSKHISLSRTIFLERK</sequence>
<keyword evidence="2" id="KW-1185">Reference proteome</keyword>
<gene>
    <name evidence="1" type="ORF">M5X12_09395</name>
</gene>
<evidence type="ECO:0000313" key="1">
    <source>
        <dbReference type="EMBL" id="MCY9760789.1"/>
    </source>
</evidence>